<evidence type="ECO:0000256" key="3">
    <source>
        <dbReference type="ARBA" id="ARBA00023239"/>
    </source>
</evidence>
<evidence type="ECO:0000256" key="1">
    <source>
        <dbReference type="ARBA" id="ARBA00005568"/>
    </source>
</evidence>
<dbReference type="InterPro" id="IPR040442">
    <property type="entry name" value="Pyrv_kinase-like_dom_sf"/>
</dbReference>
<evidence type="ECO:0000259" key="4">
    <source>
        <dbReference type="Pfam" id="PF03328"/>
    </source>
</evidence>
<comment type="similarity">
    <text evidence="1">Belongs to the HpcH/HpaI aldolase family.</text>
</comment>
<dbReference type="AlphaFoldDB" id="A0A3N2C7E7"/>
<dbReference type="SUPFAM" id="SSF51621">
    <property type="entry name" value="Phosphoenolpyruvate/pyruvate domain"/>
    <property type="match status" value="1"/>
</dbReference>
<sequence>MATKRTSRFRAALTDPSGPALGTWVKLPAMESMELVALAGFDFAVIDLEHSPMSLETAAQHIGVALLAGVSPIVRIPALDGGIVQRVLDAGAEGIMLPHVDSVEQAEAAAAAVRFAPLGTRGVGSTSRAGAWGATSREEYLRFGQEEVVLIAQIESAAAARAAGAIAAVAGVDALLIGAADLSTSEGRSESDPVVTALIADAVRDTVAAGKPIGNAGGATAASVQTSVDVGYRFTLMSNDASLLGGAAAAAVQAGRSVRYGR</sequence>
<accession>A0A3N2C7E7</accession>
<dbReference type="InterPro" id="IPR050251">
    <property type="entry name" value="HpcH-HpaI_aldolase"/>
</dbReference>
<evidence type="ECO:0000313" key="5">
    <source>
        <dbReference type="EMBL" id="ROR83448.1"/>
    </source>
</evidence>
<protein>
    <submittedName>
        <fullName evidence="5">4-hydroxy-2-oxoheptanedioate aldolase</fullName>
    </submittedName>
</protein>
<dbReference type="EMBL" id="RKHL01000001">
    <property type="protein sequence ID" value="ROR83448.1"/>
    <property type="molecule type" value="Genomic_DNA"/>
</dbReference>
<dbReference type="GO" id="GO:0005737">
    <property type="term" value="C:cytoplasm"/>
    <property type="evidence" value="ECO:0007669"/>
    <property type="project" value="TreeGrafter"/>
</dbReference>
<dbReference type="PANTHER" id="PTHR30502">
    <property type="entry name" value="2-KETO-3-DEOXY-L-RHAMNONATE ALDOLASE"/>
    <property type="match status" value="1"/>
</dbReference>
<name>A0A3N2C7E7_9MICO</name>
<dbReference type="Gene3D" id="3.20.20.60">
    <property type="entry name" value="Phosphoenolpyruvate-binding domains"/>
    <property type="match status" value="1"/>
</dbReference>
<proteinExistence type="inferred from homology"/>
<dbReference type="GO" id="GO:0016832">
    <property type="term" value="F:aldehyde-lyase activity"/>
    <property type="evidence" value="ECO:0007669"/>
    <property type="project" value="TreeGrafter"/>
</dbReference>
<keyword evidence="6" id="KW-1185">Reference proteome</keyword>
<dbReference type="Pfam" id="PF03328">
    <property type="entry name" value="HpcH_HpaI"/>
    <property type="match status" value="1"/>
</dbReference>
<evidence type="ECO:0000313" key="6">
    <source>
        <dbReference type="Proteomes" id="UP000266915"/>
    </source>
</evidence>
<reference evidence="5 6" key="1">
    <citation type="submission" date="2018-11" db="EMBL/GenBank/DDBJ databases">
        <title>Sequencing the genomes of 1000 actinobacteria strains.</title>
        <authorList>
            <person name="Klenk H.-P."/>
        </authorList>
    </citation>
    <scope>NUCLEOTIDE SEQUENCE [LARGE SCALE GENOMIC DNA]</scope>
    <source>
        <strain evidence="5 6">DSM 14012</strain>
    </source>
</reference>
<gene>
    <name evidence="5" type="ORF">EDD42_3559</name>
</gene>
<organism evidence="5 6">
    <name type="scientific">Plantibacter flavus</name>
    <dbReference type="NCBI Taxonomy" id="150123"/>
    <lineage>
        <taxon>Bacteria</taxon>
        <taxon>Bacillati</taxon>
        <taxon>Actinomycetota</taxon>
        <taxon>Actinomycetes</taxon>
        <taxon>Micrococcales</taxon>
        <taxon>Microbacteriaceae</taxon>
        <taxon>Plantibacter</taxon>
    </lineage>
</organism>
<keyword evidence="3" id="KW-0456">Lyase</keyword>
<keyword evidence="2" id="KW-0479">Metal-binding</keyword>
<dbReference type="InterPro" id="IPR015813">
    <property type="entry name" value="Pyrv/PenolPyrv_kinase-like_dom"/>
</dbReference>
<comment type="caution">
    <text evidence="5">The sequence shown here is derived from an EMBL/GenBank/DDBJ whole genome shotgun (WGS) entry which is preliminary data.</text>
</comment>
<evidence type="ECO:0000256" key="2">
    <source>
        <dbReference type="ARBA" id="ARBA00022723"/>
    </source>
</evidence>
<dbReference type="GO" id="GO:0046872">
    <property type="term" value="F:metal ion binding"/>
    <property type="evidence" value="ECO:0007669"/>
    <property type="project" value="UniProtKB-KW"/>
</dbReference>
<dbReference type="RefSeq" id="WP_085511280.1">
    <property type="nucleotide sequence ID" value="NZ_FXAP01000002.1"/>
</dbReference>
<dbReference type="PANTHER" id="PTHR30502:SF0">
    <property type="entry name" value="PHOSPHOENOLPYRUVATE CARBOXYLASE FAMILY PROTEIN"/>
    <property type="match status" value="1"/>
</dbReference>
<dbReference type="Proteomes" id="UP000266915">
    <property type="component" value="Unassembled WGS sequence"/>
</dbReference>
<dbReference type="InterPro" id="IPR005000">
    <property type="entry name" value="Aldolase/citrate-lyase_domain"/>
</dbReference>
<feature type="domain" description="HpcH/HpaI aldolase/citrate lyase" evidence="4">
    <location>
        <begin position="22"/>
        <end position="214"/>
    </location>
</feature>